<name>A0ABR3PKF7_9PEZI</name>
<dbReference type="PANTHER" id="PTHR45745:SF1">
    <property type="entry name" value="PHOSPHOGLUCOMUTASE 2B-RELATED"/>
    <property type="match status" value="1"/>
</dbReference>
<sequence length="578" mass="63358">MATTTQELAQEWLRLDQDPSTRAEVEALLAKDDLSELDQRMRQRIAFGTAGLRATMGAGFSRMNALTVIQASQGLAAYLLETVSDVEKRGVVIGRDARFNSEKFACLTAAAFMAKNIRVHWLGQVHTPLVPYTVNQMNAAAGVMVTASHNPAADNGYKVYWSNGCQIIPPVDVGIANAIVNNLEPLTWDISTVNNTNPLMSNALDMVQGPYMAAVAKAANLRQVSTSIPFVYTPMHGVGLPFFTAALQNLRLELDMHVVKDQAEPDPTFRTVHFPNPEEKGALDLAKQVADGEGITLILANDPDADRFAVAEKVDGAWRQITGNQMGVLLASYILETYEPTPKSKGLAMLASTVSSKMLARMAAVSQKFHFEETLTGFKWLGNKAQDLHAAGYDALYAYEEAIGYMFSEAGVFDKDGVSAATVFLAACHKWHDSGLTPWSKYQQLCREYGYFEEANTYLISPSPDITNTVFSEIRENRPSVVGKRSILRWRDLTVGLDTGTPDQKPLLPVDASSQMISCEVEGHVQFTVRGSGTEPKIKLYIEGSASTPQEAKAAAEEVLEALVREWFNPEHNNLKLA</sequence>
<evidence type="ECO:0000256" key="6">
    <source>
        <dbReference type="ARBA" id="ARBA00023235"/>
    </source>
</evidence>
<keyword evidence="3" id="KW-0597">Phosphoprotein</keyword>
<dbReference type="SUPFAM" id="SSF55957">
    <property type="entry name" value="Phosphoglucomutase, C-terminal domain"/>
    <property type="match status" value="1"/>
</dbReference>
<evidence type="ECO:0000256" key="1">
    <source>
        <dbReference type="ARBA" id="ARBA00001946"/>
    </source>
</evidence>
<evidence type="ECO:0000259" key="11">
    <source>
        <dbReference type="Pfam" id="PF02880"/>
    </source>
</evidence>
<protein>
    <recommendedName>
        <fullName evidence="14">Phosphoglucomutase</fullName>
    </recommendedName>
</protein>
<dbReference type="InterPro" id="IPR005845">
    <property type="entry name" value="A-D-PHexomutase_a/b/a-II"/>
</dbReference>
<dbReference type="InterPro" id="IPR005846">
    <property type="entry name" value="A-D-PHexomutase_a/b/a-III"/>
</dbReference>
<comment type="similarity">
    <text evidence="2 7">Belongs to the phosphohexose mutase family.</text>
</comment>
<dbReference type="Pfam" id="PF02879">
    <property type="entry name" value="PGM_PMM_II"/>
    <property type="match status" value="1"/>
</dbReference>
<dbReference type="RefSeq" id="XP_069202888.1">
    <property type="nucleotide sequence ID" value="XM_069345059.1"/>
</dbReference>
<keyword evidence="6" id="KW-0413">Isomerase</keyword>
<organism evidence="12 13">
    <name type="scientific">Neodothiora populina</name>
    <dbReference type="NCBI Taxonomy" id="2781224"/>
    <lineage>
        <taxon>Eukaryota</taxon>
        <taxon>Fungi</taxon>
        <taxon>Dikarya</taxon>
        <taxon>Ascomycota</taxon>
        <taxon>Pezizomycotina</taxon>
        <taxon>Dothideomycetes</taxon>
        <taxon>Dothideomycetidae</taxon>
        <taxon>Dothideales</taxon>
        <taxon>Dothioraceae</taxon>
        <taxon>Neodothiora</taxon>
    </lineage>
</organism>
<dbReference type="GeneID" id="95978996"/>
<evidence type="ECO:0000256" key="2">
    <source>
        <dbReference type="ARBA" id="ARBA00010231"/>
    </source>
</evidence>
<dbReference type="Proteomes" id="UP001562354">
    <property type="component" value="Unassembled WGS sequence"/>
</dbReference>
<dbReference type="PROSITE" id="PS00710">
    <property type="entry name" value="PGM_PMM"/>
    <property type="match status" value="1"/>
</dbReference>
<dbReference type="EMBL" id="JBFMKM010000004">
    <property type="protein sequence ID" value="KAL1306616.1"/>
    <property type="molecule type" value="Genomic_DNA"/>
</dbReference>
<evidence type="ECO:0000259" key="9">
    <source>
        <dbReference type="Pfam" id="PF02878"/>
    </source>
</evidence>
<dbReference type="InterPro" id="IPR005844">
    <property type="entry name" value="A-D-PHexomutase_a/b/a-I"/>
</dbReference>
<evidence type="ECO:0000256" key="5">
    <source>
        <dbReference type="ARBA" id="ARBA00022842"/>
    </source>
</evidence>
<evidence type="ECO:0000259" key="8">
    <source>
        <dbReference type="Pfam" id="PF00408"/>
    </source>
</evidence>
<dbReference type="Pfam" id="PF00408">
    <property type="entry name" value="PGM_PMM_IV"/>
    <property type="match status" value="1"/>
</dbReference>
<evidence type="ECO:0000313" key="13">
    <source>
        <dbReference type="Proteomes" id="UP001562354"/>
    </source>
</evidence>
<evidence type="ECO:0000256" key="4">
    <source>
        <dbReference type="ARBA" id="ARBA00022723"/>
    </source>
</evidence>
<dbReference type="InterPro" id="IPR016066">
    <property type="entry name" value="A-D-PHexomutase_CS"/>
</dbReference>
<keyword evidence="4 7" id="KW-0479">Metal-binding</keyword>
<dbReference type="PANTHER" id="PTHR45745">
    <property type="entry name" value="PHOSPHOMANNOMUTASE 45A"/>
    <property type="match status" value="1"/>
</dbReference>
<dbReference type="Pfam" id="PF02878">
    <property type="entry name" value="PGM_PMM_I"/>
    <property type="match status" value="1"/>
</dbReference>
<dbReference type="Pfam" id="PF02880">
    <property type="entry name" value="PGM_PMM_III"/>
    <property type="match status" value="1"/>
</dbReference>
<dbReference type="SUPFAM" id="SSF53738">
    <property type="entry name" value="Phosphoglucomutase, first 3 domains"/>
    <property type="match status" value="3"/>
</dbReference>
<accession>A0ABR3PKF7</accession>
<dbReference type="Gene3D" id="3.30.310.50">
    <property type="entry name" value="Alpha-D-phosphohexomutase, C-terminal domain"/>
    <property type="match status" value="1"/>
</dbReference>
<dbReference type="InterPro" id="IPR016055">
    <property type="entry name" value="A-D-PHexomutase_a/b/a-I/II/III"/>
</dbReference>
<dbReference type="Gene3D" id="3.40.120.10">
    <property type="entry name" value="Alpha-D-Glucose-1,6-Bisphosphate, subunit A, domain 3"/>
    <property type="match status" value="3"/>
</dbReference>
<evidence type="ECO:0000313" key="12">
    <source>
        <dbReference type="EMBL" id="KAL1306616.1"/>
    </source>
</evidence>
<evidence type="ECO:0000256" key="3">
    <source>
        <dbReference type="ARBA" id="ARBA00022553"/>
    </source>
</evidence>
<feature type="domain" description="Alpha-D-phosphohexomutase alpha/beta/alpha" evidence="10">
    <location>
        <begin position="210"/>
        <end position="313"/>
    </location>
</feature>
<dbReference type="InterPro" id="IPR005843">
    <property type="entry name" value="A-D-PHexomutase_C"/>
</dbReference>
<keyword evidence="5 7" id="KW-0460">Magnesium</keyword>
<reference evidence="12 13" key="1">
    <citation type="submission" date="2024-07" db="EMBL/GenBank/DDBJ databases">
        <title>Draft sequence of the Neodothiora populina.</title>
        <authorList>
            <person name="Drown D.D."/>
            <person name="Schuette U.S."/>
            <person name="Buechlein A.B."/>
            <person name="Rusch D.R."/>
            <person name="Winton L.W."/>
            <person name="Adams G.A."/>
        </authorList>
    </citation>
    <scope>NUCLEOTIDE SEQUENCE [LARGE SCALE GENOMIC DNA]</scope>
    <source>
        <strain evidence="12 13">CPC 39397</strain>
    </source>
</reference>
<keyword evidence="13" id="KW-1185">Reference proteome</keyword>
<dbReference type="CDD" id="cd05799">
    <property type="entry name" value="PGM2"/>
    <property type="match status" value="1"/>
</dbReference>
<dbReference type="InterPro" id="IPR036900">
    <property type="entry name" value="A-D-PHexomutase_C_sf"/>
</dbReference>
<comment type="cofactor">
    <cofactor evidence="1">
        <name>Mg(2+)</name>
        <dbReference type="ChEBI" id="CHEBI:18420"/>
    </cofactor>
</comment>
<evidence type="ECO:0000256" key="7">
    <source>
        <dbReference type="RuleBase" id="RU004326"/>
    </source>
</evidence>
<comment type="caution">
    <text evidence="12">The sequence shown here is derived from an EMBL/GenBank/DDBJ whole genome shotgun (WGS) entry which is preliminary data.</text>
</comment>
<gene>
    <name evidence="12" type="ORF">AAFC00_005297</name>
</gene>
<proteinExistence type="inferred from homology"/>
<feature type="domain" description="Alpha-D-phosphohexomutase C-terminal" evidence="8">
    <location>
        <begin position="529"/>
        <end position="559"/>
    </location>
</feature>
<evidence type="ECO:0008006" key="14">
    <source>
        <dbReference type="Google" id="ProtNLM"/>
    </source>
</evidence>
<feature type="domain" description="Alpha-D-phosphohexomutase alpha/beta/alpha" evidence="9">
    <location>
        <begin position="45"/>
        <end position="181"/>
    </location>
</feature>
<evidence type="ECO:0000259" key="10">
    <source>
        <dbReference type="Pfam" id="PF02879"/>
    </source>
</evidence>
<feature type="domain" description="Alpha-D-phosphohexomutase alpha/beta/alpha" evidence="11">
    <location>
        <begin position="323"/>
        <end position="430"/>
    </location>
</feature>